<comment type="caution">
    <text evidence="1">The sequence shown here is derived from an EMBL/GenBank/DDBJ whole genome shotgun (WGS) entry which is preliminary data.</text>
</comment>
<gene>
    <name evidence="1" type="ORF">AKO1_010577</name>
</gene>
<accession>A0AAW2ZLC6</accession>
<keyword evidence="2" id="KW-1185">Reference proteome</keyword>
<evidence type="ECO:0000313" key="1">
    <source>
        <dbReference type="EMBL" id="KAL0489600.1"/>
    </source>
</evidence>
<evidence type="ECO:0000313" key="2">
    <source>
        <dbReference type="Proteomes" id="UP001431209"/>
    </source>
</evidence>
<proteinExistence type="predicted"/>
<organism evidence="1 2">
    <name type="scientific">Acrasis kona</name>
    <dbReference type="NCBI Taxonomy" id="1008807"/>
    <lineage>
        <taxon>Eukaryota</taxon>
        <taxon>Discoba</taxon>
        <taxon>Heterolobosea</taxon>
        <taxon>Tetramitia</taxon>
        <taxon>Eutetramitia</taxon>
        <taxon>Acrasidae</taxon>
        <taxon>Acrasis</taxon>
    </lineage>
</organism>
<dbReference type="EMBL" id="JAOPGA020001573">
    <property type="protein sequence ID" value="KAL0489600.1"/>
    <property type="molecule type" value="Genomic_DNA"/>
</dbReference>
<dbReference type="Proteomes" id="UP001431209">
    <property type="component" value="Unassembled WGS sequence"/>
</dbReference>
<sequence>MWLIGRNEADTTPISNKIVVCSSAADSHLRLNIAATLRGAFTFTLIESLSGDEGFYDKKGTSNLVLLTVNYGQNLRLGLDGIKAGSYAKEVKAAENIAGSGKVILLVSHMHKNTSFYEKHSGFSYLDIEGTKMTQVDVELIRSEYQKITRCQSVDMKQIPLEYRPTIIFDDYSNLILWPSNDLFSIEIEQIDCFRLHFSAQIKHRQIDIDELSKSEAADFINKAIELNQQNNTSSLKQHFMLDFSIIAPYKMREIPMTKSTAVVMEISFP</sequence>
<protein>
    <submittedName>
        <fullName evidence="1">Uncharacterized protein</fullName>
    </submittedName>
</protein>
<name>A0AAW2ZLC6_9EUKA</name>
<dbReference type="AlphaFoldDB" id="A0AAW2ZLC6"/>
<reference evidence="1 2" key="1">
    <citation type="submission" date="2024-03" db="EMBL/GenBank/DDBJ databases">
        <title>The Acrasis kona genome and developmental transcriptomes reveal deep origins of eukaryotic multicellular pathways.</title>
        <authorList>
            <person name="Sheikh S."/>
            <person name="Fu C.-J."/>
            <person name="Brown M.W."/>
            <person name="Baldauf S.L."/>
        </authorList>
    </citation>
    <scope>NUCLEOTIDE SEQUENCE [LARGE SCALE GENOMIC DNA]</scope>
    <source>
        <strain evidence="1 2">ATCC MYA-3509</strain>
    </source>
</reference>